<dbReference type="RefSeq" id="WP_139073398.1">
    <property type="nucleotide sequence ID" value="NZ_CP040899.1"/>
</dbReference>
<evidence type="ECO:0000313" key="3">
    <source>
        <dbReference type="Proteomes" id="UP000313948"/>
    </source>
</evidence>
<reference evidence="2 3" key="1">
    <citation type="submission" date="2019-05" db="EMBL/GenBank/DDBJ databases">
        <title>Georgenia *** sp. nov., and Georgenia *** sp. nov., isolated from the intestinal contents of plateau pika (Ochotona curzoniae) in the Qinghai-Tibet plateau of China.</title>
        <authorList>
            <person name="Tian Z."/>
        </authorList>
    </citation>
    <scope>NUCLEOTIDE SEQUENCE [LARGE SCALE GENOMIC DNA]</scope>
    <source>
        <strain evidence="2 3">Z294</strain>
    </source>
</reference>
<gene>
    <name evidence="2" type="ORF">FE251_13830</name>
</gene>
<sequence length="211" mass="21102">MSSSTGPRRRHPPSVYWRRRAVALLVLLLLVGGIVWGVSALLGRDAGAAPPSSGEGTPEAQEQPTEAPTTPAPTPEPTTGGVAACDAGTVEARVALEPAALAVGSGTTFQVTVRNAGQGPCLLDAGPRALVATVVSGADQVWTSAQCAGDATNELLLDAGAEAPVSLAWDGRRSAEGCPADQPFAGAGTYRVGLTLGGQPVGGEPVVFTIG</sequence>
<proteinExistence type="predicted"/>
<accession>A0ABX5VT03</accession>
<evidence type="ECO:0008006" key="4">
    <source>
        <dbReference type="Google" id="ProtNLM"/>
    </source>
</evidence>
<feature type="region of interest" description="Disordered" evidence="1">
    <location>
        <begin position="46"/>
        <end position="81"/>
    </location>
</feature>
<organism evidence="2 3">
    <name type="scientific">Georgenia wutianyii</name>
    <dbReference type="NCBI Taxonomy" id="2585135"/>
    <lineage>
        <taxon>Bacteria</taxon>
        <taxon>Bacillati</taxon>
        <taxon>Actinomycetota</taxon>
        <taxon>Actinomycetes</taxon>
        <taxon>Micrococcales</taxon>
        <taxon>Bogoriellaceae</taxon>
        <taxon>Georgenia</taxon>
    </lineage>
</organism>
<keyword evidence="3" id="KW-1185">Reference proteome</keyword>
<evidence type="ECO:0000256" key="1">
    <source>
        <dbReference type="SAM" id="MobiDB-lite"/>
    </source>
</evidence>
<name>A0ABX5VT03_9MICO</name>
<feature type="compositionally biased region" description="Low complexity" evidence="1">
    <location>
        <begin position="57"/>
        <end position="69"/>
    </location>
</feature>
<dbReference type="EMBL" id="CP040899">
    <property type="protein sequence ID" value="QDB80339.1"/>
    <property type="molecule type" value="Genomic_DNA"/>
</dbReference>
<protein>
    <recommendedName>
        <fullName evidence="4">DUF4232 domain-containing protein</fullName>
    </recommendedName>
</protein>
<dbReference type="Proteomes" id="UP000313948">
    <property type="component" value="Chromosome"/>
</dbReference>
<evidence type="ECO:0000313" key="2">
    <source>
        <dbReference type="EMBL" id="QDB80339.1"/>
    </source>
</evidence>